<gene>
    <name evidence="3" type="ORF">SAMN06265370_114119</name>
</gene>
<dbReference type="RefSeq" id="WP_089271984.1">
    <property type="nucleotide sequence ID" value="NZ_FZNN01000014.1"/>
</dbReference>
<dbReference type="Proteomes" id="UP000198417">
    <property type="component" value="Unassembled WGS sequence"/>
</dbReference>
<dbReference type="AlphaFoldDB" id="A0A238Y529"/>
<dbReference type="GO" id="GO:0016740">
    <property type="term" value="F:transferase activity"/>
    <property type="evidence" value="ECO:0007669"/>
    <property type="project" value="UniProtKB-KW"/>
</dbReference>
<name>A0A238Y529_9RHOB</name>
<accession>A0A238Y529</accession>
<dbReference type="CDD" id="cd06532">
    <property type="entry name" value="Glyco_transf_25"/>
    <property type="match status" value="1"/>
</dbReference>
<feature type="domain" description="Glycosyl transferase family 25" evidence="2">
    <location>
        <begin position="9"/>
        <end position="190"/>
    </location>
</feature>
<evidence type="ECO:0000256" key="1">
    <source>
        <dbReference type="SAM" id="MobiDB-lite"/>
    </source>
</evidence>
<sequence length="267" mass="29787">MPSSLFVQIINLDRSVARYEHISAACERAGLAHERLSAVDGSQLDLTRLEGYRAWQARLYYGRVLSAGELGCYMSHLNAARRFLQSGQEFGLVLEDDAEIAPDLVARLEAVIAQLGAAKSLRWDVVNLCNAPKHEQDRTALFQCDGAAKGHVIEAAHVFPKRTTALLWSRDGAAWFVEEGAQMRAPVDQFLHSAQSKRGRGLSLRPVLIPYLMIESDINAMAGAQEVRQVGRRSLWYEMRARMRKVQGRKHGWAHRRAGQSLPDGKG</sequence>
<dbReference type="EMBL" id="FZNN01000014">
    <property type="protein sequence ID" value="SNR66082.1"/>
    <property type="molecule type" value="Genomic_DNA"/>
</dbReference>
<dbReference type="Pfam" id="PF01755">
    <property type="entry name" value="Glyco_transf_25"/>
    <property type="match status" value="1"/>
</dbReference>
<proteinExistence type="predicted"/>
<dbReference type="InterPro" id="IPR002654">
    <property type="entry name" value="Glyco_trans_25"/>
</dbReference>
<evidence type="ECO:0000259" key="2">
    <source>
        <dbReference type="Pfam" id="PF01755"/>
    </source>
</evidence>
<keyword evidence="4" id="KW-1185">Reference proteome</keyword>
<reference evidence="3 4" key="1">
    <citation type="submission" date="2017-06" db="EMBL/GenBank/DDBJ databases">
        <authorList>
            <person name="Kim H.J."/>
            <person name="Triplett B.A."/>
        </authorList>
    </citation>
    <scope>NUCLEOTIDE SEQUENCE [LARGE SCALE GENOMIC DNA]</scope>
    <source>
        <strain evidence="3 4">DSM 29052</strain>
    </source>
</reference>
<evidence type="ECO:0000313" key="3">
    <source>
        <dbReference type="EMBL" id="SNR66082.1"/>
    </source>
</evidence>
<evidence type="ECO:0000313" key="4">
    <source>
        <dbReference type="Proteomes" id="UP000198417"/>
    </source>
</evidence>
<keyword evidence="3" id="KW-0808">Transferase</keyword>
<feature type="region of interest" description="Disordered" evidence="1">
    <location>
        <begin position="248"/>
        <end position="267"/>
    </location>
</feature>
<organism evidence="3 4">
    <name type="scientific">Puniceibacterium sediminis</name>
    <dbReference type="NCBI Taxonomy" id="1608407"/>
    <lineage>
        <taxon>Bacteria</taxon>
        <taxon>Pseudomonadati</taxon>
        <taxon>Pseudomonadota</taxon>
        <taxon>Alphaproteobacteria</taxon>
        <taxon>Rhodobacterales</taxon>
        <taxon>Paracoccaceae</taxon>
        <taxon>Puniceibacterium</taxon>
    </lineage>
</organism>
<protein>
    <submittedName>
        <fullName evidence="3">Glycosyl transferase, family 25</fullName>
    </submittedName>
</protein>
<feature type="compositionally biased region" description="Basic residues" evidence="1">
    <location>
        <begin position="248"/>
        <end position="258"/>
    </location>
</feature>
<dbReference type="OrthoDB" id="259382at2"/>